<dbReference type="EMBL" id="MK072386">
    <property type="protein sequence ID" value="AYV83158.1"/>
    <property type="molecule type" value="Genomic_DNA"/>
</dbReference>
<gene>
    <name evidence="1" type="ORF">Hyperionvirus4_123</name>
</gene>
<evidence type="ECO:0000313" key="1">
    <source>
        <dbReference type="EMBL" id="AYV83158.1"/>
    </source>
</evidence>
<reference evidence="1" key="1">
    <citation type="submission" date="2018-10" db="EMBL/GenBank/DDBJ databases">
        <title>Hidden diversity of soil giant viruses.</title>
        <authorList>
            <person name="Schulz F."/>
            <person name="Alteio L."/>
            <person name="Goudeau D."/>
            <person name="Ryan E.M."/>
            <person name="Malmstrom R.R."/>
            <person name="Blanchard J."/>
            <person name="Woyke T."/>
        </authorList>
    </citation>
    <scope>NUCLEOTIDE SEQUENCE</scope>
    <source>
        <strain evidence="1">HYV1</strain>
    </source>
</reference>
<accession>A0A3G5A7K6</accession>
<sequence>MAIEKIIEVHLIASYLAVFKFIKCVTGHAF</sequence>
<name>A0A3G5A7K6_9VIRU</name>
<protein>
    <submittedName>
        <fullName evidence="1">Uncharacterized protein</fullName>
    </submittedName>
</protein>
<organism evidence="1">
    <name type="scientific">Hyperionvirus sp</name>
    <dbReference type="NCBI Taxonomy" id="2487770"/>
    <lineage>
        <taxon>Viruses</taxon>
        <taxon>Varidnaviria</taxon>
        <taxon>Bamfordvirae</taxon>
        <taxon>Nucleocytoviricota</taxon>
        <taxon>Megaviricetes</taxon>
        <taxon>Imitervirales</taxon>
        <taxon>Mimiviridae</taxon>
        <taxon>Klosneuvirinae</taxon>
    </lineage>
</organism>
<proteinExistence type="predicted"/>